<feature type="domain" description="Nephrocystin 3-like N-terminal" evidence="3">
    <location>
        <begin position="324"/>
        <end position="415"/>
    </location>
</feature>
<evidence type="ECO:0000313" key="5">
    <source>
        <dbReference type="EMBL" id="OAA59258.1"/>
    </source>
</evidence>
<dbReference type="PANTHER" id="PTHR10039:SF5">
    <property type="entry name" value="NACHT DOMAIN-CONTAINING PROTEIN"/>
    <property type="match status" value="1"/>
</dbReference>
<dbReference type="GeneID" id="30022485"/>
<dbReference type="Proteomes" id="UP000076744">
    <property type="component" value="Unassembled WGS sequence"/>
</dbReference>
<feature type="compositionally biased region" description="Acidic residues" evidence="2">
    <location>
        <begin position="823"/>
        <end position="838"/>
    </location>
</feature>
<dbReference type="SUPFAM" id="SSF52540">
    <property type="entry name" value="P-loop containing nucleoside triphosphate hydrolases"/>
    <property type="match status" value="1"/>
</dbReference>
<comment type="caution">
    <text evidence="5">The sequence shown here is derived from an EMBL/GenBank/DDBJ whole genome shotgun (WGS) entry which is preliminary data.</text>
</comment>
<proteinExistence type="predicted"/>
<accession>A0A167S527</accession>
<dbReference type="RefSeq" id="XP_018702774.1">
    <property type="nucleotide sequence ID" value="XM_018849797.1"/>
</dbReference>
<dbReference type="PANTHER" id="PTHR10039">
    <property type="entry name" value="AMELOGENIN"/>
    <property type="match status" value="1"/>
</dbReference>
<evidence type="ECO:0000256" key="2">
    <source>
        <dbReference type="SAM" id="MobiDB-lite"/>
    </source>
</evidence>
<evidence type="ECO:0000259" key="4">
    <source>
        <dbReference type="Pfam" id="PF25053"/>
    </source>
</evidence>
<feature type="compositionally biased region" description="Polar residues" evidence="2">
    <location>
        <begin position="843"/>
        <end position="853"/>
    </location>
</feature>
<keyword evidence="1" id="KW-0677">Repeat</keyword>
<keyword evidence="6" id="KW-1185">Reference proteome</keyword>
<reference evidence="5 6" key="1">
    <citation type="journal article" date="2016" name="Genome Biol. Evol.">
        <title>Divergent and convergent evolution of fungal pathogenicity.</title>
        <authorList>
            <person name="Shang Y."/>
            <person name="Xiao G."/>
            <person name="Zheng P."/>
            <person name="Cen K."/>
            <person name="Zhan S."/>
            <person name="Wang C."/>
        </authorList>
    </citation>
    <scope>NUCLEOTIDE SEQUENCE [LARGE SCALE GENOMIC DNA]</scope>
    <source>
        <strain evidence="5 6">ARSEF 2679</strain>
    </source>
</reference>
<feature type="region of interest" description="Disordered" evidence="2">
    <location>
        <begin position="876"/>
        <end position="897"/>
    </location>
</feature>
<sequence length="1180" mass="129540">MDAFASLSLASTLMQFSEYASRLLDPAPQLYKPARGFPTDKIYVEALVQDLLALKQSLRRQPPPRHTSASYQDPRTDSPTALEVLHSRSLTVAQDLLAHLTRLRHRATGAVQHVETQRKTTPDRWRSMLGADGLEAMDSQQQPEMMQFQTWHSFHRALRATWERQEEIVTLEDSIWGIRRGIESRILVSFRDALAHLANSFYNSEEAFITQIQVQSQRLLQLGEFEKVSNDDNDPLGISLDDILRGIGSLRTPEHGTIRKTPRIANARVESELHTLIVETCILDSLAFTSMIERRETVERAHARTFNWIYQDTDAATAAPGGGFVDWLRRGHGIYWISGKVGCGKSTLIRFLCENEATRRALAAWAGRTTPCELYSFFFWNSGAESQRSLAGLLRSLLFDMLRRHRGLMHRVVPEAVRGAWAARAEAALEGNLPYDSALLQPPEPDTLTVPELEDTFQRTLEALTGTGGFSLSTKLCFFIDGLDEYGAEHPELVGLLNRWAALPGVKFCLSSRPLRVFEEAFSGLPTLRLQDLTHGDLSHYVRDRLCSQPRMRQLLHHPRAAAAAAEVSTLIQDAVSKSQGVFLWVKLAVQSLVLALPSCDDGVAGLRRHVDRLPGDLDDLFAHLIAHRDHAHAARLLQIFLAARRQAPEKVTLLQLSLADDEDELLAEDAPVRRMPIAEVAARCQATDAELQGTCAGLLEAHESKYSSAAPDAKVLVLHRTVSDWLARPDVQVALVAQTASAAGGRFSPSLALVRSHVLRLKGLDVDSRRPLDMGLVADAVAHARNAEEELGAGFPALFDQLDLAVAYQFRQGDCRAVYGVDDNDDLSDTSSDDGEAADTASDGSASPAVTPSQLTSYLQSYRASMMASQSGIFSTMSLGPRSSQRRPPPSQATAPLPENALAASYIAHRETRFSGVHQGLPPPPPPQRTRRVGTDHHHWAWCLEVSVLIPLHAAVSFHDVARLAGLRHYTAAKADASALDRDVAQHLLHRAVTPASARPTAGSVVDPVAVADLLAGGADPNFAFNDEGPTPWEAALAAAASHFAATTTAHNDIVLGAEELEAAKARHKKGCEDWIAVVGSFLRHGADPYAEARVLDLDRRPVVSACEVLESYAPRFLEEEVVALMELLAEKRAEVDRKKIARTRTSPGVDIEGKSPVLSSSSSVAWPMSWIPIRDSFV</sequence>
<protein>
    <submittedName>
        <fullName evidence="5">Uncharacterized protein</fullName>
    </submittedName>
</protein>
<dbReference type="InterPro" id="IPR027417">
    <property type="entry name" value="P-loop_NTPase"/>
</dbReference>
<dbReference type="InterPro" id="IPR056884">
    <property type="entry name" value="NPHP3-like_N"/>
</dbReference>
<dbReference type="Pfam" id="PF25053">
    <property type="entry name" value="DUF7791"/>
    <property type="match status" value="1"/>
</dbReference>
<feature type="region of interest" description="Disordered" evidence="2">
    <location>
        <begin position="57"/>
        <end position="77"/>
    </location>
</feature>
<dbReference type="OrthoDB" id="443402at2759"/>
<dbReference type="Pfam" id="PF24883">
    <property type="entry name" value="NPHP3_N"/>
    <property type="match status" value="1"/>
</dbReference>
<gene>
    <name evidence="5" type="ORF">ISF_06193</name>
</gene>
<dbReference type="STRING" id="1081104.A0A167S527"/>
<name>A0A167S527_CORFA</name>
<feature type="region of interest" description="Disordered" evidence="2">
    <location>
        <begin position="822"/>
        <end position="853"/>
    </location>
</feature>
<evidence type="ECO:0000313" key="6">
    <source>
        <dbReference type="Proteomes" id="UP000076744"/>
    </source>
</evidence>
<evidence type="ECO:0000256" key="1">
    <source>
        <dbReference type="ARBA" id="ARBA00022737"/>
    </source>
</evidence>
<dbReference type="EMBL" id="AZHB01000016">
    <property type="protein sequence ID" value="OAA59258.1"/>
    <property type="molecule type" value="Genomic_DNA"/>
</dbReference>
<organism evidence="5 6">
    <name type="scientific">Cordyceps fumosorosea (strain ARSEF 2679)</name>
    <name type="common">Isaria fumosorosea</name>
    <dbReference type="NCBI Taxonomy" id="1081104"/>
    <lineage>
        <taxon>Eukaryota</taxon>
        <taxon>Fungi</taxon>
        <taxon>Dikarya</taxon>
        <taxon>Ascomycota</taxon>
        <taxon>Pezizomycotina</taxon>
        <taxon>Sordariomycetes</taxon>
        <taxon>Hypocreomycetidae</taxon>
        <taxon>Hypocreales</taxon>
        <taxon>Cordycipitaceae</taxon>
        <taxon>Cordyceps</taxon>
    </lineage>
</organism>
<dbReference type="AlphaFoldDB" id="A0A167S527"/>
<evidence type="ECO:0000259" key="3">
    <source>
        <dbReference type="Pfam" id="PF24883"/>
    </source>
</evidence>
<feature type="domain" description="DUF7791" evidence="4">
    <location>
        <begin position="632"/>
        <end position="767"/>
    </location>
</feature>
<feature type="compositionally biased region" description="Polar residues" evidence="2">
    <location>
        <begin position="67"/>
        <end position="77"/>
    </location>
</feature>
<dbReference type="InterPro" id="IPR056693">
    <property type="entry name" value="DUF7791"/>
</dbReference>